<dbReference type="AlphaFoldDB" id="A0A0M8ZQ04"/>
<dbReference type="PANTHER" id="PTHR43020:SF2">
    <property type="entry name" value="MITOCHONDRIAL TRNA METHYLTHIOTRANSFERASE CDK5RAP1"/>
    <property type="match status" value="1"/>
</dbReference>
<proteinExistence type="predicted"/>
<accession>A0A0M8ZQ04</accession>
<dbReference type="GO" id="GO:0051536">
    <property type="term" value="F:iron-sulfur cluster binding"/>
    <property type="evidence" value="ECO:0007669"/>
    <property type="project" value="InterPro"/>
</dbReference>
<sequence>DEVLQLIAERPNICKEIHLPAQSGNSAVLERMRRGYTREAYINLVHRIREIIPNIYFSSDFITGFCGETEEEFQDTLSLIELVKYNKTFLFSYSMREVIYLLQKNMC</sequence>
<reference evidence="2 3" key="1">
    <citation type="submission" date="2015-07" db="EMBL/GenBank/DDBJ databases">
        <title>The genome of Melipona quadrifasciata.</title>
        <authorList>
            <person name="Pan H."/>
            <person name="Kapheim K."/>
        </authorList>
    </citation>
    <scope>NUCLEOTIDE SEQUENCE [LARGE SCALE GENOMIC DNA]</scope>
    <source>
        <strain evidence="2">0111107301</strain>
        <tissue evidence="2">Whole body</tissue>
    </source>
</reference>
<dbReference type="GO" id="GO:0035597">
    <property type="term" value="F:tRNA-2-methylthio-N(6)-dimethylallyladenosine(37) synthase activity"/>
    <property type="evidence" value="ECO:0007669"/>
    <property type="project" value="TreeGrafter"/>
</dbReference>
<organism evidence="2 3">
    <name type="scientific">Melipona quadrifasciata</name>
    <dbReference type="NCBI Taxonomy" id="166423"/>
    <lineage>
        <taxon>Eukaryota</taxon>
        <taxon>Metazoa</taxon>
        <taxon>Ecdysozoa</taxon>
        <taxon>Arthropoda</taxon>
        <taxon>Hexapoda</taxon>
        <taxon>Insecta</taxon>
        <taxon>Pterygota</taxon>
        <taxon>Neoptera</taxon>
        <taxon>Endopterygota</taxon>
        <taxon>Hymenoptera</taxon>
        <taxon>Apocrita</taxon>
        <taxon>Aculeata</taxon>
        <taxon>Apoidea</taxon>
        <taxon>Anthophila</taxon>
        <taxon>Apidae</taxon>
        <taxon>Melipona</taxon>
    </lineage>
</organism>
<dbReference type="GO" id="GO:0005829">
    <property type="term" value="C:cytosol"/>
    <property type="evidence" value="ECO:0007669"/>
    <property type="project" value="TreeGrafter"/>
</dbReference>
<evidence type="ECO:0000313" key="2">
    <source>
        <dbReference type="EMBL" id="KOX67293.1"/>
    </source>
</evidence>
<feature type="domain" description="Radical SAM core" evidence="1">
    <location>
        <begin position="1"/>
        <end position="107"/>
    </location>
</feature>
<dbReference type="InterPro" id="IPR023404">
    <property type="entry name" value="rSAM_horseshoe"/>
</dbReference>
<evidence type="ECO:0000259" key="1">
    <source>
        <dbReference type="PROSITE" id="PS51918"/>
    </source>
</evidence>
<dbReference type="InterPro" id="IPR007197">
    <property type="entry name" value="rSAM"/>
</dbReference>
<dbReference type="GO" id="GO:0005739">
    <property type="term" value="C:mitochondrion"/>
    <property type="evidence" value="ECO:0007669"/>
    <property type="project" value="TreeGrafter"/>
</dbReference>
<evidence type="ECO:0000313" key="3">
    <source>
        <dbReference type="Proteomes" id="UP000053105"/>
    </source>
</evidence>
<protein>
    <submittedName>
        <fullName evidence="2">CDK5RAP1-like protein</fullName>
    </submittedName>
</protein>
<dbReference type="SUPFAM" id="SSF102114">
    <property type="entry name" value="Radical SAM enzymes"/>
    <property type="match status" value="1"/>
</dbReference>
<gene>
    <name evidence="2" type="ORF">WN51_00007</name>
</gene>
<feature type="non-terminal residue" evidence="2">
    <location>
        <position position="1"/>
    </location>
</feature>
<dbReference type="PANTHER" id="PTHR43020">
    <property type="entry name" value="CDK5 REGULATORY SUBUNIT-ASSOCIATED PROTEIN 1"/>
    <property type="match status" value="1"/>
</dbReference>
<name>A0A0M8ZQ04_9HYME</name>
<dbReference type="STRING" id="166423.A0A0M8ZQ04"/>
<dbReference type="Gene3D" id="3.80.30.20">
    <property type="entry name" value="tm_1862 like domain"/>
    <property type="match status" value="1"/>
</dbReference>
<keyword evidence="3" id="KW-1185">Reference proteome</keyword>
<dbReference type="Proteomes" id="UP000053105">
    <property type="component" value="Unassembled WGS sequence"/>
</dbReference>
<dbReference type="OrthoDB" id="190098at2759"/>
<dbReference type="PROSITE" id="PS51918">
    <property type="entry name" value="RADICAL_SAM"/>
    <property type="match status" value="1"/>
</dbReference>
<dbReference type="Pfam" id="PF04055">
    <property type="entry name" value="Radical_SAM"/>
    <property type="match status" value="1"/>
</dbReference>
<dbReference type="EMBL" id="KQ437726">
    <property type="protein sequence ID" value="KOX67293.1"/>
    <property type="molecule type" value="Genomic_DNA"/>
</dbReference>
<dbReference type="InterPro" id="IPR058240">
    <property type="entry name" value="rSAM_sf"/>
</dbReference>